<evidence type="ECO:0000256" key="5">
    <source>
        <dbReference type="SAM" id="MobiDB-lite"/>
    </source>
</evidence>
<dbReference type="PROSITE" id="PS01124">
    <property type="entry name" value="HTH_ARAC_FAMILY_2"/>
    <property type="match status" value="1"/>
</dbReference>
<dbReference type="PROSITE" id="PS00041">
    <property type="entry name" value="HTH_ARAC_FAMILY_1"/>
    <property type="match status" value="1"/>
</dbReference>
<reference evidence="7 8" key="1">
    <citation type="submission" date="2022-11" db="EMBL/GenBank/DDBJ databases">
        <title>Minimal conservation of predation-associated metabolite biosynthetic gene clusters underscores biosynthetic potential of Myxococcota including descriptions for ten novel species: Archangium lansinium sp. nov., Myxococcus landrumus sp. nov., Nannocystis bai.</title>
        <authorList>
            <person name="Ahearne A."/>
            <person name="Stevens C."/>
            <person name="Phillips K."/>
        </authorList>
    </citation>
    <scope>NUCLEOTIDE SEQUENCE [LARGE SCALE GENOMIC DNA]</scope>
    <source>
        <strain evidence="7 8">MIWBW</strain>
    </source>
</reference>
<dbReference type="InterPro" id="IPR018060">
    <property type="entry name" value="HTH_AraC"/>
</dbReference>
<protein>
    <submittedName>
        <fullName evidence="7">AraC family transcriptional regulator</fullName>
    </submittedName>
</protein>
<dbReference type="SUPFAM" id="SSF51215">
    <property type="entry name" value="Regulatory protein AraC"/>
    <property type="match status" value="1"/>
</dbReference>
<evidence type="ECO:0000259" key="6">
    <source>
        <dbReference type="PROSITE" id="PS01124"/>
    </source>
</evidence>
<dbReference type="SMART" id="SM00342">
    <property type="entry name" value="HTH_ARAC"/>
    <property type="match status" value="1"/>
</dbReference>
<keyword evidence="3" id="KW-0010">Activator</keyword>
<dbReference type="InterPro" id="IPR020449">
    <property type="entry name" value="Tscrpt_reg_AraC-type_HTH"/>
</dbReference>
<dbReference type="PRINTS" id="PR00032">
    <property type="entry name" value="HTHARAC"/>
</dbReference>
<accession>A0ABT4A4W1</accession>
<dbReference type="Gene3D" id="1.10.10.60">
    <property type="entry name" value="Homeodomain-like"/>
    <property type="match status" value="2"/>
</dbReference>
<evidence type="ECO:0000256" key="3">
    <source>
        <dbReference type="ARBA" id="ARBA00023159"/>
    </source>
</evidence>
<comment type="caution">
    <text evidence="7">The sequence shown here is derived from an EMBL/GenBank/DDBJ whole genome shotgun (WGS) entry which is preliminary data.</text>
</comment>
<keyword evidence="8" id="KW-1185">Reference proteome</keyword>
<keyword evidence="4" id="KW-0804">Transcription</keyword>
<dbReference type="Pfam" id="PF02311">
    <property type="entry name" value="AraC_binding"/>
    <property type="match status" value="1"/>
</dbReference>
<evidence type="ECO:0000256" key="1">
    <source>
        <dbReference type="ARBA" id="ARBA00023015"/>
    </source>
</evidence>
<dbReference type="InterPro" id="IPR018062">
    <property type="entry name" value="HTH_AraC-typ_CS"/>
</dbReference>
<sequence length="316" mass="35621">MTRTKTPHETTRHSWPHEEFVRHRIPVWAGRYGRHGPGHEKTIVHSYAVIILVTRGQSRVRHTGELVLRAGDVHLIPPGDPHGGVHFDDMEGWALAIHPEAFPPEDPSWGSHEGLRLGPLLRIRSGCHPVLHANAVQQQRLEQWMQLLESELTSNERSRDEAVAALLRLVLIELERMVSPETTPDSPGLGLARRALTYIETKALEPVSLTEVAQAVGRSATHVASVVRKETGRTVGQWILEYRMAEARRRLRGTDERVDIIAERVGYADVTHFIRLFRRAHGLTPAAWRRKLSTEHPPAVRSSKPARTTPAPKRTD</sequence>
<keyword evidence="1" id="KW-0805">Transcription regulation</keyword>
<feature type="domain" description="HTH araC/xylS-type" evidence="6">
    <location>
        <begin position="193"/>
        <end position="291"/>
    </location>
</feature>
<keyword evidence="2" id="KW-0238">DNA-binding</keyword>
<dbReference type="PANTHER" id="PTHR46796">
    <property type="entry name" value="HTH-TYPE TRANSCRIPTIONAL ACTIVATOR RHAS-RELATED"/>
    <property type="match status" value="1"/>
</dbReference>
<feature type="region of interest" description="Disordered" evidence="5">
    <location>
        <begin position="288"/>
        <end position="316"/>
    </location>
</feature>
<name>A0ABT4A4W1_9BACT</name>
<dbReference type="Pfam" id="PF12833">
    <property type="entry name" value="HTH_18"/>
    <property type="match status" value="1"/>
</dbReference>
<dbReference type="SUPFAM" id="SSF46689">
    <property type="entry name" value="Homeodomain-like"/>
    <property type="match status" value="2"/>
</dbReference>
<evidence type="ECO:0000256" key="4">
    <source>
        <dbReference type="ARBA" id="ARBA00023163"/>
    </source>
</evidence>
<gene>
    <name evidence="7" type="ORF">OV287_19560</name>
</gene>
<evidence type="ECO:0000313" key="8">
    <source>
        <dbReference type="Proteomes" id="UP001207654"/>
    </source>
</evidence>
<dbReference type="InterPro" id="IPR037923">
    <property type="entry name" value="HTH-like"/>
</dbReference>
<organism evidence="7 8">
    <name type="scientific">Archangium lansingense</name>
    <dbReference type="NCBI Taxonomy" id="2995310"/>
    <lineage>
        <taxon>Bacteria</taxon>
        <taxon>Pseudomonadati</taxon>
        <taxon>Myxococcota</taxon>
        <taxon>Myxococcia</taxon>
        <taxon>Myxococcales</taxon>
        <taxon>Cystobacterineae</taxon>
        <taxon>Archangiaceae</taxon>
        <taxon>Archangium</taxon>
    </lineage>
</organism>
<dbReference type="Proteomes" id="UP001207654">
    <property type="component" value="Unassembled WGS sequence"/>
</dbReference>
<dbReference type="InterPro" id="IPR003313">
    <property type="entry name" value="AraC-bd"/>
</dbReference>
<proteinExistence type="predicted"/>
<evidence type="ECO:0000313" key="7">
    <source>
        <dbReference type="EMBL" id="MCY1076679.1"/>
    </source>
</evidence>
<dbReference type="InterPro" id="IPR009057">
    <property type="entry name" value="Homeodomain-like_sf"/>
</dbReference>
<dbReference type="InterPro" id="IPR050204">
    <property type="entry name" value="AraC_XylS_family_regulators"/>
</dbReference>
<dbReference type="EMBL" id="JAPNKA010000001">
    <property type="protein sequence ID" value="MCY1076679.1"/>
    <property type="molecule type" value="Genomic_DNA"/>
</dbReference>
<evidence type="ECO:0000256" key="2">
    <source>
        <dbReference type="ARBA" id="ARBA00023125"/>
    </source>
</evidence>